<dbReference type="Proteomes" id="UP000649259">
    <property type="component" value="Unassembled WGS sequence"/>
</dbReference>
<evidence type="ECO:0000313" key="3">
    <source>
        <dbReference type="Proteomes" id="UP000649259"/>
    </source>
</evidence>
<name>A0ABQ3SD64_9ACTN</name>
<organism evidence="2 3">
    <name type="scientific">Streptomyces asoensis</name>
    <dbReference type="NCBI Taxonomy" id="249586"/>
    <lineage>
        <taxon>Bacteria</taxon>
        <taxon>Bacillati</taxon>
        <taxon>Actinomycetota</taxon>
        <taxon>Actinomycetes</taxon>
        <taxon>Kitasatosporales</taxon>
        <taxon>Streptomycetaceae</taxon>
        <taxon>Streptomyces</taxon>
    </lineage>
</organism>
<evidence type="ECO:0000256" key="1">
    <source>
        <dbReference type="SAM" id="MobiDB-lite"/>
    </source>
</evidence>
<sequence length="64" mass="6246">MSSRRPVPSGGPTESCTCNPPRSGTTNGAANVNSSTTAHPTSSAARNANSTNAAPGTTTTPDTA</sequence>
<feature type="region of interest" description="Disordered" evidence="1">
    <location>
        <begin position="1"/>
        <end position="64"/>
    </location>
</feature>
<evidence type="ECO:0000313" key="2">
    <source>
        <dbReference type="EMBL" id="GHI66079.1"/>
    </source>
</evidence>
<feature type="compositionally biased region" description="Polar residues" evidence="1">
    <location>
        <begin position="12"/>
        <end position="33"/>
    </location>
</feature>
<feature type="compositionally biased region" description="Low complexity" evidence="1">
    <location>
        <begin position="34"/>
        <end position="64"/>
    </location>
</feature>
<dbReference type="EMBL" id="BNEB01000006">
    <property type="protein sequence ID" value="GHI66079.1"/>
    <property type="molecule type" value="Genomic_DNA"/>
</dbReference>
<gene>
    <name evidence="2" type="ORF">Saso_77290</name>
</gene>
<proteinExistence type="predicted"/>
<comment type="caution">
    <text evidence="2">The sequence shown here is derived from an EMBL/GenBank/DDBJ whole genome shotgun (WGS) entry which is preliminary data.</text>
</comment>
<keyword evidence="3" id="KW-1185">Reference proteome</keyword>
<protein>
    <submittedName>
        <fullName evidence="2">Uncharacterized protein</fullName>
    </submittedName>
</protein>
<reference evidence="3" key="1">
    <citation type="submission" date="2023-07" db="EMBL/GenBank/DDBJ databases">
        <title>Whole genome shotgun sequence of Streptomyces cacaoi subsp. asoensis NBRC 13813.</title>
        <authorList>
            <person name="Komaki H."/>
            <person name="Tamura T."/>
        </authorList>
    </citation>
    <scope>NUCLEOTIDE SEQUENCE [LARGE SCALE GENOMIC DNA]</scope>
    <source>
        <strain evidence="3">NBRC 13813</strain>
    </source>
</reference>
<accession>A0ABQ3SD64</accession>